<evidence type="ECO:0000313" key="5">
    <source>
        <dbReference type="EMBL" id="VEU38866.1"/>
    </source>
</evidence>
<sequence length="533" mass="56655">MGATKRESPEAAAAPPGELPAAASNASTTGTGNTVSTTLSGADPWSRIAATGRSSGTTPGRGSLAGWTRCPLCAEVSKKQYALGRGIATHLREVHTPWRPGKLAQKVHRRNYERRERERRRKHQQQQNDQEQQLPPPQHRPGKRKRSSGPGDGEGTGTYATEPAGGSDRATGFEPLPTWTPTEEEKRAWAARIVELLRAIEAREGAAQGESGPAAGQPPKGTDKTGKAVVSYRDSLPPFLAAASRGDLAGLKALVRVARERDETIEPIGPGEGGREIPGNGGGNGGSGDGHLRSLLRTRDRHNSTADHWAAGGGHLSCLRYLYDLREGLGAADPSPDRARRRRDGKTCLHYAARNGHVPCLSYLLGPAAAGGGPAPGNGGGGHRPLHAVDERSGEGTTPLHLACYGGHPEAVAFLVEKHGADPLARNDWGCTCAHWAAMTLSDSEDSVRALCTYLSDRCGVSFCEKQGQGHTALHKAAHRGNKHVVEWMAGRLGEADRERAGSPDDGGHRPSDIWAATGRDPSFAEWMRTLGW</sequence>
<dbReference type="Gene3D" id="1.25.40.20">
    <property type="entry name" value="Ankyrin repeat-containing domain"/>
    <property type="match status" value="2"/>
</dbReference>
<proteinExistence type="predicted"/>
<dbReference type="AlphaFoldDB" id="A0A448ZA32"/>
<evidence type="ECO:0000256" key="3">
    <source>
        <dbReference type="PROSITE-ProRule" id="PRU00023"/>
    </source>
</evidence>
<reference evidence="5 6" key="1">
    <citation type="submission" date="2019-01" db="EMBL/GenBank/DDBJ databases">
        <authorList>
            <person name="Ferrante I. M."/>
        </authorList>
    </citation>
    <scope>NUCLEOTIDE SEQUENCE [LARGE SCALE GENOMIC DNA]</scope>
    <source>
        <strain evidence="5 6">B856</strain>
    </source>
</reference>
<feature type="region of interest" description="Disordered" evidence="4">
    <location>
        <begin position="496"/>
        <end position="516"/>
    </location>
</feature>
<dbReference type="InterPro" id="IPR036770">
    <property type="entry name" value="Ankyrin_rpt-contain_sf"/>
</dbReference>
<evidence type="ECO:0000256" key="2">
    <source>
        <dbReference type="ARBA" id="ARBA00023043"/>
    </source>
</evidence>
<keyword evidence="6" id="KW-1185">Reference proteome</keyword>
<feature type="compositionally biased region" description="Basic residues" evidence="4">
    <location>
        <begin position="105"/>
        <end position="124"/>
    </location>
</feature>
<dbReference type="PANTHER" id="PTHR24203">
    <property type="entry name" value="ANKYRIN REPEAT FAMILY PROTEIN"/>
    <property type="match status" value="1"/>
</dbReference>
<dbReference type="Pfam" id="PF12796">
    <property type="entry name" value="Ank_2"/>
    <property type="match status" value="2"/>
</dbReference>
<dbReference type="EMBL" id="CAACVS010000191">
    <property type="protein sequence ID" value="VEU38866.1"/>
    <property type="molecule type" value="Genomic_DNA"/>
</dbReference>
<feature type="compositionally biased region" description="Low complexity" evidence="4">
    <location>
        <begin position="51"/>
        <end position="62"/>
    </location>
</feature>
<dbReference type="Pfam" id="PF00023">
    <property type="entry name" value="Ank"/>
    <property type="match status" value="1"/>
</dbReference>
<dbReference type="SMART" id="SM00248">
    <property type="entry name" value="ANK"/>
    <property type="match status" value="6"/>
</dbReference>
<evidence type="ECO:0000313" key="6">
    <source>
        <dbReference type="Proteomes" id="UP000291116"/>
    </source>
</evidence>
<evidence type="ECO:0000256" key="1">
    <source>
        <dbReference type="ARBA" id="ARBA00022737"/>
    </source>
</evidence>
<feature type="region of interest" description="Disordered" evidence="4">
    <location>
        <begin position="99"/>
        <end position="184"/>
    </location>
</feature>
<protein>
    <submittedName>
        <fullName evidence="5">Uncharacterized protein</fullName>
    </submittedName>
</protein>
<accession>A0A448ZA32</accession>
<name>A0A448ZA32_9STRA</name>
<feature type="compositionally biased region" description="Basic and acidic residues" evidence="4">
    <location>
        <begin position="496"/>
        <end position="512"/>
    </location>
</feature>
<feature type="compositionally biased region" description="Gly residues" evidence="4">
    <location>
        <begin position="279"/>
        <end position="289"/>
    </location>
</feature>
<dbReference type="PROSITE" id="PS50297">
    <property type="entry name" value="ANK_REP_REGION"/>
    <property type="match status" value="2"/>
</dbReference>
<feature type="region of interest" description="Disordered" evidence="4">
    <location>
        <begin position="1"/>
        <end position="66"/>
    </location>
</feature>
<dbReference type="OrthoDB" id="43922at2759"/>
<gene>
    <name evidence="5" type="ORF">PSNMU_V1.4_AUG-EV-PASAV3_0056980</name>
</gene>
<dbReference type="SUPFAM" id="SSF48403">
    <property type="entry name" value="Ankyrin repeat"/>
    <property type="match status" value="1"/>
</dbReference>
<dbReference type="PANTHER" id="PTHR24203:SF45">
    <property type="entry name" value="ANKYRIN REPEAT DOMAIN 6"/>
    <property type="match status" value="1"/>
</dbReference>
<dbReference type="Proteomes" id="UP000291116">
    <property type="component" value="Unassembled WGS sequence"/>
</dbReference>
<dbReference type="InterPro" id="IPR002110">
    <property type="entry name" value="Ankyrin_rpt"/>
</dbReference>
<organism evidence="5 6">
    <name type="scientific">Pseudo-nitzschia multistriata</name>
    <dbReference type="NCBI Taxonomy" id="183589"/>
    <lineage>
        <taxon>Eukaryota</taxon>
        <taxon>Sar</taxon>
        <taxon>Stramenopiles</taxon>
        <taxon>Ochrophyta</taxon>
        <taxon>Bacillariophyta</taxon>
        <taxon>Bacillariophyceae</taxon>
        <taxon>Bacillariophycidae</taxon>
        <taxon>Bacillariales</taxon>
        <taxon>Bacillariaceae</taxon>
        <taxon>Pseudo-nitzschia</taxon>
    </lineage>
</organism>
<keyword evidence="2 3" id="KW-0040">ANK repeat</keyword>
<feature type="repeat" description="ANK" evidence="3">
    <location>
        <begin position="395"/>
        <end position="428"/>
    </location>
</feature>
<keyword evidence="1" id="KW-0677">Repeat</keyword>
<feature type="repeat" description="ANK" evidence="3">
    <location>
        <begin position="344"/>
        <end position="365"/>
    </location>
</feature>
<feature type="region of interest" description="Disordered" evidence="4">
    <location>
        <begin position="205"/>
        <end position="226"/>
    </location>
</feature>
<feature type="region of interest" description="Disordered" evidence="4">
    <location>
        <begin position="265"/>
        <end position="293"/>
    </location>
</feature>
<dbReference type="PROSITE" id="PS50088">
    <property type="entry name" value="ANK_REPEAT"/>
    <property type="match status" value="2"/>
</dbReference>
<feature type="compositionally biased region" description="Low complexity" evidence="4">
    <location>
        <begin position="10"/>
        <end position="41"/>
    </location>
</feature>
<evidence type="ECO:0000256" key="4">
    <source>
        <dbReference type="SAM" id="MobiDB-lite"/>
    </source>
</evidence>